<dbReference type="Pfam" id="PF05557">
    <property type="entry name" value="MAD"/>
    <property type="match status" value="1"/>
</dbReference>
<reference evidence="8 9" key="1">
    <citation type="journal article" date="2015" name="Nat. Commun.">
        <title>Outbred genome sequencing and CRISPR/Cas9 gene editing in butterflies.</title>
        <authorList>
            <person name="Li X."/>
            <person name="Fan D."/>
            <person name="Zhang W."/>
            <person name="Liu G."/>
            <person name="Zhang L."/>
            <person name="Zhao L."/>
            <person name="Fang X."/>
            <person name="Chen L."/>
            <person name="Dong Y."/>
            <person name="Chen Y."/>
            <person name="Ding Y."/>
            <person name="Zhao R."/>
            <person name="Feng M."/>
            <person name="Zhu Y."/>
            <person name="Feng Y."/>
            <person name="Jiang X."/>
            <person name="Zhu D."/>
            <person name="Xiang H."/>
            <person name="Feng X."/>
            <person name="Li S."/>
            <person name="Wang J."/>
            <person name="Zhang G."/>
            <person name="Kronforst M.R."/>
            <person name="Wang W."/>
        </authorList>
    </citation>
    <scope>NUCLEOTIDE SEQUENCE [LARGE SCALE GENOMIC DNA]</scope>
    <source>
        <strain evidence="8">Ya'a_city_454_Pm</strain>
        <tissue evidence="8">Whole body</tissue>
    </source>
</reference>
<evidence type="ECO:0000256" key="2">
    <source>
        <dbReference type="ARBA" id="ARBA00008029"/>
    </source>
</evidence>
<evidence type="ECO:0000256" key="5">
    <source>
        <dbReference type="ARBA" id="ARBA00023242"/>
    </source>
</evidence>
<dbReference type="GO" id="GO:0051301">
    <property type="term" value="P:cell division"/>
    <property type="evidence" value="ECO:0007669"/>
    <property type="project" value="UniProtKB-KW"/>
</dbReference>
<proteinExistence type="inferred from homology"/>
<protein>
    <submittedName>
        <fullName evidence="8">Mitotic spindle assembly checkpoint protein MAD1</fullName>
    </submittedName>
</protein>
<feature type="coiled-coil region" evidence="7">
    <location>
        <begin position="99"/>
        <end position="235"/>
    </location>
</feature>
<gene>
    <name evidence="8" type="ORF">RR48_06919</name>
</gene>
<dbReference type="InParanoid" id="A0A194RBU0"/>
<feature type="coiled-coil region" evidence="7">
    <location>
        <begin position="1"/>
        <end position="31"/>
    </location>
</feature>
<comment type="subcellular location">
    <subcellularLocation>
        <location evidence="1">Nucleus</location>
    </subcellularLocation>
</comment>
<sequence length="426" mass="48430">MADLEKEVVRLRAAERTLRDAVCNKLLLEEQVNVLTAKVEALQPVQQELHEAKVKVAMLESSLEEWMSAAKAHGVETARALSAALESAFAGQLTAVVNCSEAKTQMAQLTEEVATLKFERDKVTTKLNDIMSVRKSQESLIHRLQKRLLLVTRERDSYRQQLDCYEKELTVTLCGESGAGSAALLSARVEQLEKSLQGYRDLLATHDQEAHAKLVESLRAEASKYREEAELSRREAGKVRAQRDQLQAHLDRLVQTPQPPTKILHLVDNPAAAAHKQMQLDMESAQEEIKRLKAALREGGSDVCPEEMQQLKQQLENSRIKLKRMKEEFTSSAQEYRDVVYMLLGYKIDRTGHKNYRISNMYAESAEEYLTFTLCDDGIEMVHTEYSASLNELVELHLHHHRSIPLFLSALTMELFTRTTMQQDIQ</sequence>
<keyword evidence="9" id="KW-1185">Reference proteome</keyword>
<evidence type="ECO:0000313" key="9">
    <source>
        <dbReference type="Proteomes" id="UP000053240"/>
    </source>
</evidence>
<dbReference type="AlphaFoldDB" id="A0A194RBU0"/>
<dbReference type="FunCoup" id="A0A194RBU0">
    <property type="interactions" value="1285"/>
</dbReference>
<dbReference type="Gene3D" id="3.30.457.60">
    <property type="match status" value="1"/>
</dbReference>
<dbReference type="Gene3D" id="6.10.250.90">
    <property type="match status" value="1"/>
</dbReference>
<dbReference type="Gene3D" id="1.20.5.170">
    <property type="match status" value="1"/>
</dbReference>
<keyword evidence="6" id="KW-0131">Cell cycle</keyword>
<dbReference type="InterPro" id="IPR008672">
    <property type="entry name" value="Mad1"/>
</dbReference>
<keyword evidence="3" id="KW-0132">Cell division</keyword>
<dbReference type="Proteomes" id="UP000053240">
    <property type="component" value="Unassembled WGS sequence"/>
</dbReference>
<evidence type="ECO:0000256" key="4">
    <source>
        <dbReference type="ARBA" id="ARBA00022776"/>
    </source>
</evidence>
<keyword evidence="4" id="KW-0498">Mitosis</keyword>
<evidence type="ECO:0000256" key="1">
    <source>
        <dbReference type="ARBA" id="ARBA00004123"/>
    </source>
</evidence>
<dbReference type="GO" id="GO:0072686">
    <property type="term" value="C:mitotic spindle"/>
    <property type="evidence" value="ECO:0007669"/>
    <property type="project" value="TreeGrafter"/>
</dbReference>
<name>A0A194RBU0_PAPMA</name>
<dbReference type="GO" id="GO:0000776">
    <property type="term" value="C:kinetochore"/>
    <property type="evidence" value="ECO:0007669"/>
    <property type="project" value="TreeGrafter"/>
</dbReference>
<dbReference type="PANTHER" id="PTHR23168:SF0">
    <property type="entry name" value="MITOTIC SPINDLE ASSEMBLY CHECKPOINT PROTEIN MAD1"/>
    <property type="match status" value="1"/>
</dbReference>
<comment type="similarity">
    <text evidence="2">Belongs to the MAD1 family.</text>
</comment>
<dbReference type="GO" id="GO:0051315">
    <property type="term" value="P:attachment of mitotic spindle microtubules to kinetochore"/>
    <property type="evidence" value="ECO:0007669"/>
    <property type="project" value="TreeGrafter"/>
</dbReference>
<dbReference type="EMBL" id="KQ460436">
    <property type="protein sequence ID" value="KPJ14745.1"/>
    <property type="molecule type" value="Genomic_DNA"/>
</dbReference>
<evidence type="ECO:0000313" key="8">
    <source>
        <dbReference type="EMBL" id="KPJ14745.1"/>
    </source>
</evidence>
<dbReference type="STRING" id="76193.A0A194RBU0"/>
<evidence type="ECO:0000256" key="3">
    <source>
        <dbReference type="ARBA" id="ARBA00022618"/>
    </source>
</evidence>
<dbReference type="PANTHER" id="PTHR23168">
    <property type="entry name" value="MITOTIC SPINDLE ASSEMBLY CHECKPOINT PROTEIN MAD1 MITOTIC ARREST DEFICIENT-LIKE PROTEIN 1"/>
    <property type="match status" value="1"/>
</dbReference>
<keyword evidence="5" id="KW-0539">Nucleus</keyword>
<accession>A0A194RBU0</accession>
<dbReference type="SUPFAM" id="SSF75704">
    <property type="entry name" value="Mitotic arrest deficient-like 1, Mad1"/>
    <property type="match status" value="1"/>
</dbReference>
<dbReference type="GO" id="GO:0007094">
    <property type="term" value="P:mitotic spindle assembly checkpoint signaling"/>
    <property type="evidence" value="ECO:0007669"/>
    <property type="project" value="InterPro"/>
</dbReference>
<keyword evidence="7" id="KW-0175">Coiled coil</keyword>
<organism evidence="8 9">
    <name type="scientific">Papilio machaon</name>
    <name type="common">Old World swallowtail butterfly</name>
    <dbReference type="NCBI Taxonomy" id="76193"/>
    <lineage>
        <taxon>Eukaryota</taxon>
        <taxon>Metazoa</taxon>
        <taxon>Ecdysozoa</taxon>
        <taxon>Arthropoda</taxon>
        <taxon>Hexapoda</taxon>
        <taxon>Insecta</taxon>
        <taxon>Pterygota</taxon>
        <taxon>Neoptera</taxon>
        <taxon>Endopterygota</taxon>
        <taxon>Lepidoptera</taxon>
        <taxon>Glossata</taxon>
        <taxon>Ditrysia</taxon>
        <taxon>Papilionoidea</taxon>
        <taxon>Papilionidae</taxon>
        <taxon>Papilioninae</taxon>
        <taxon>Papilio</taxon>
    </lineage>
</organism>
<feature type="coiled-coil region" evidence="7">
    <location>
        <begin position="275"/>
        <end position="328"/>
    </location>
</feature>
<dbReference type="GO" id="GO:0005635">
    <property type="term" value="C:nuclear envelope"/>
    <property type="evidence" value="ECO:0007669"/>
    <property type="project" value="TreeGrafter"/>
</dbReference>
<evidence type="ECO:0000256" key="6">
    <source>
        <dbReference type="ARBA" id="ARBA00023306"/>
    </source>
</evidence>
<evidence type="ECO:0000256" key="7">
    <source>
        <dbReference type="SAM" id="Coils"/>
    </source>
</evidence>